<proteinExistence type="predicted"/>
<dbReference type="Gene3D" id="3.40.50.2000">
    <property type="entry name" value="Glycogen Phosphorylase B"/>
    <property type="match status" value="2"/>
</dbReference>
<dbReference type="Proteomes" id="UP000295649">
    <property type="component" value="Unassembled WGS sequence"/>
</dbReference>
<dbReference type="SUPFAM" id="SSF53756">
    <property type="entry name" value="UDP-Glycosyltransferase/glycogen phosphorylase"/>
    <property type="match status" value="1"/>
</dbReference>
<dbReference type="EMBL" id="SMCN01000009">
    <property type="protein sequence ID" value="TCV83552.1"/>
    <property type="molecule type" value="Genomic_DNA"/>
</dbReference>
<dbReference type="Pfam" id="PF13692">
    <property type="entry name" value="Glyco_trans_1_4"/>
    <property type="match status" value="1"/>
</dbReference>
<reference evidence="1 2" key="1">
    <citation type="submission" date="2019-03" db="EMBL/GenBank/DDBJ databases">
        <title>Systems level insights into methane cycling in arid and semi-arid ecosystems.</title>
        <authorList>
            <person name="Kalyuzhnaya M."/>
        </authorList>
    </citation>
    <scope>NUCLEOTIDE SEQUENCE [LARGE SCALE GENOMIC DNA]</scope>
    <source>
        <strain evidence="1 2">S-1</strain>
    </source>
</reference>
<dbReference type="PANTHER" id="PTHR45947">
    <property type="entry name" value="SULFOQUINOVOSYL TRANSFERASE SQD2"/>
    <property type="match status" value="1"/>
</dbReference>
<sequence length="411" mass="46120">MNIAIVSKSDATGGGGSRLASGLVRLLNNNPKYVAHHWAGRPGINSDWYTYKLHGGQWLSLIQGACSIISRFIGLPDFLTPEFLIHMNRKTVEYDLYHFHDISFTFSPLALSWLVKRKPIIWTFHDCSPFTGGCIYPMDCKAHYAHCNNCPQLDLLPLGTSIDLTGYMQQYKRRLLQKSPIIPISPSKWLAEEAMRVIDFKIAPIVIPNYVDTNIYKPLDRKILRSILGLPQDRFIVLLTATSLSEVRKGSLLAVEALRKINLSPFILAIGKLEQSHLILFKGLNFYNTGYIYNDQLLAQYYAAADVFLFPTLADNLPTVAIETMACGTPAIAFATGGVPEIIEHGKTGWLAKTGDVQGLVDGLNYVIKRPDILNEWRIAGIDKVKEKFTKEIFLAAHMRVYQNALNGDYK</sequence>
<dbReference type="InterPro" id="IPR050194">
    <property type="entry name" value="Glycosyltransferase_grp1"/>
</dbReference>
<gene>
    <name evidence="1" type="ORF">EDE11_109109</name>
</gene>
<keyword evidence="2" id="KW-1185">Reference proteome</keyword>
<accession>A0ABY2CM82</accession>
<evidence type="ECO:0000313" key="2">
    <source>
        <dbReference type="Proteomes" id="UP000295649"/>
    </source>
</evidence>
<evidence type="ECO:0000313" key="1">
    <source>
        <dbReference type="EMBL" id="TCV83552.1"/>
    </source>
</evidence>
<dbReference type="PANTHER" id="PTHR45947:SF3">
    <property type="entry name" value="SULFOQUINOVOSYL TRANSFERASE SQD2"/>
    <property type="match status" value="1"/>
</dbReference>
<protein>
    <submittedName>
        <fullName evidence="1">Glycosyltransferase involved in cell wall biosynthesis</fullName>
    </submittedName>
</protein>
<comment type="caution">
    <text evidence="1">The sequence shown here is derived from an EMBL/GenBank/DDBJ whole genome shotgun (WGS) entry which is preliminary data.</text>
</comment>
<name>A0ABY2CM82_METMH</name>
<organism evidence="1 2">
    <name type="scientific">Methylomonas methanica</name>
    <dbReference type="NCBI Taxonomy" id="421"/>
    <lineage>
        <taxon>Bacteria</taxon>
        <taxon>Pseudomonadati</taxon>
        <taxon>Pseudomonadota</taxon>
        <taxon>Gammaproteobacteria</taxon>
        <taxon>Methylococcales</taxon>
        <taxon>Methylococcaceae</taxon>
        <taxon>Methylomonas</taxon>
    </lineage>
</organism>
<dbReference type="RefSeq" id="WP_082769300.1">
    <property type="nucleotide sequence ID" value="NZ_LUUF01000052.1"/>
</dbReference>